<gene>
    <name evidence="2" type="ORF">L284_23010</name>
</gene>
<name>T0I6I9_9SPHN</name>
<comment type="caution">
    <text evidence="2">The sequence shown here is derived from an EMBL/GenBank/DDBJ whole genome shotgun (WGS) entry which is preliminary data.</text>
</comment>
<evidence type="ECO:0000256" key="1">
    <source>
        <dbReference type="SAM" id="MobiDB-lite"/>
    </source>
</evidence>
<dbReference type="PATRIC" id="fig|1096930.3.peg.4529"/>
<sequence length="152" mass="16151">MEAPLPPEPDVRGPDPRTLSPQPQPEGPPPTDFYTPQSPAPSPPPAPYDGPPLAYTRIGETISVDGPEITPLALLEDSRCAEGTQCVWAGRLRVRVRVGLGSGPREIDMTLGQPVQVADGQLDLLDALPHPVGGKKPAPLAYQFGFRFMGGL</sequence>
<dbReference type="EMBL" id="ATHL01000155">
    <property type="protein sequence ID" value="EQB07270.1"/>
    <property type="molecule type" value="Genomic_DNA"/>
</dbReference>
<accession>T0I6I9</accession>
<proteinExistence type="predicted"/>
<organism evidence="2 3">
    <name type="scientific">Novosphingobium lindaniclasticum LE124</name>
    <dbReference type="NCBI Taxonomy" id="1096930"/>
    <lineage>
        <taxon>Bacteria</taxon>
        <taxon>Pseudomonadati</taxon>
        <taxon>Pseudomonadota</taxon>
        <taxon>Alphaproteobacteria</taxon>
        <taxon>Sphingomonadales</taxon>
        <taxon>Sphingomonadaceae</taxon>
        <taxon>Novosphingobium</taxon>
    </lineage>
</organism>
<dbReference type="Proteomes" id="UP000015527">
    <property type="component" value="Unassembled WGS sequence"/>
</dbReference>
<evidence type="ECO:0000313" key="3">
    <source>
        <dbReference type="Proteomes" id="UP000015527"/>
    </source>
</evidence>
<dbReference type="AlphaFoldDB" id="T0I6I9"/>
<feature type="region of interest" description="Disordered" evidence="1">
    <location>
        <begin position="1"/>
        <end position="55"/>
    </location>
</feature>
<dbReference type="eggNOG" id="ENOG5033BNR">
    <property type="taxonomic scope" value="Bacteria"/>
</dbReference>
<keyword evidence="3" id="KW-1185">Reference proteome</keyword>
<feature type="compositionally biased region" description="Pro residues" evidence="1">
    <location>
        <begin position="22"/>
        <end position="31"/>
    </location>
</feature>
<evidence type="ECO:0000313" key="2">
    <source>
        <dbReference type="EMBL" id="EQB07270.1"/>
    </source>
</evidence>
<feature type="compositionally biased region" description="Pro residues" evidence="1">
    <location>
        <begin position="38"/>
        <end position="50"/>
    </location>
</feature>
<protein>
    <submittedName>
        <fullName evidence="2">Uncharacterized protein</fullName>
    </submittedName>
</protein>
<reference evidence="2 3" key="1">
    <citation type="journal article" date="2013" name="Genome Announc.">
        <title>Genome Sequence of Novosphingobium lindaniclasticum LE124T, Isolated from a Hexachlorocyclohexane Dumpsite.</title>
        <authorList>
            <person name="Saxena A."/>
            <person name="Nayyar N."/>
            <person name="Sangwan N."/>
            <person name="Kumari R."/>
            <person name="Khurana J.P."/>
            <person name="Lal R."/>
        </authorList>
    </citation>
    <scope>NUCLEOTIDE SEQUENCE [LARGE SCALE GENOMIC DNA]</scope>
    <source>
        <strain evidence="2 3">LE124</strain>
    </source>
</reference>